<evidence type="ECO:0000313" key="2">
    <source>
        <dbReference type="Proteomes" id="UP000010880"/>
    </source>
</evidence>
<dbReference type="STRING" id="748449.Halha_0516"/>
<evidence type="ECO:0000313" key="1">
    <source>
        <dbReference type="EMBL" id="AGB40490.1"/>
    </source>
</evidence>
<dbReference type="AlphaFoldDB" id="L0K7G6"/>
<organism evidence="1 2">
    <name type="scientific">Halobacteroides halobius (strain ATCC 35273 / DSM 5150 / MD-1)</name>
    <dbReference type="NCBI Taxonomy" id="748449"/>
    <lineage>
        <taxon>Bacteria</taxon>
        <taxon>Bacillati</taxon>
        <taxon>Bacillota</taxon>
        <taxon>Clostridia</taxon>
        <taxon>Halanaerobiales</taxon>
        <taxon>Halobacteroidaceae</taxon>
        <taxon>Halobacteroides</taxon>
    </lineage>
</organism>
<name>L0K7G6_HALHC</name>
<dbReference type="EMBL" id="CP003359">
    <property type="protein sequence ID" value="AGB40490.1"/>
    <property type="molecule type" value="Genomic_DNA"/>
</dbReference>
<dbReference type="KEGG" id="hhl:Halha_0516"/>
<accession>L0K7G6</accession>
<protein>
    <submittedName>
        <fullName evidence="1">Uncharacterized protein</fullName>
    </submittedName>
</protein>
<dbReference type="RefSeq" id="WP_015326216.1">
    <property type="nucleotide sequence ID" value="NC_019978.1"/>
</dbReference>
<gene>
    <name evidence="1" type="ordered locus">Halha_0516</name>
</gene>
<proteinExistence type="predicted"/>
<keyword evidence="2" id="KW-1185">Reference proteome</keyword>
<dbReference type="Proteomes" id="UP000010880">
    <property type="component" value="Chromosome"/>
</dbReference>
<dbReference type="HOGENOM" id="CLU_2973146_0_0_9"/>
<sequence>MTCPLLFMATKSSKINNNPNSYNCEEEKCNWFNKQEGKCKLMKSSYKRDYVKKTLQCL</sequence>
<reference evidence="2" key="1">
    <citation type="submission" date="2012-02" db="EMBL/GenBank/DDBJ databases">
        <title>The complete genome of Halobacteroides halobius DSM 5150.</title>
        <authorList>
            <person name="Lucas S."/>
            <person name="Copeland A."/>
            <person name="Lapidus A."/>
            <person name="Glavina del Rio T."/>
            <person name="Dalin E."/>
            <person name="Tice H."/>
            <person name="Bruce D."/>
            <person name="Goodwin L."/>
            <person name="Pitluck S."/>
            <person name="Peters L."/>
            <person name="Mikhailova N."/>
            <person name="Gu W."/>
            <person name="Kyrpides N."/>
            <person name="Mavromatis K."/>
            <person name="Ivanova N."/>
            <person name="Brettin T."/>
            <person name="Detter J.C."/>
            <person name="Han C."/>
            <person name="Larimer F."/>
            <person name="Land M."/>
            <person name="Hauser L."/>
            <person name="Markowitz V."/>
            <person name="Cheng J.-F."/>
            <person name="Hugenholtz P."/>
            <person name="Woyke T."/>
            <person name="Wu D."/>
            <person name="Tindall B."/>
            <person name="Pomrenke H."/>
            <person name="Brambilla E."/>
            <person name="Klenk H.-P."/>
            <person name="Eisen J.A."/>
        </authorList>
    </citation>
    <scope>NUCLEOTIDE SEQUENCE [LARGE SCALE GENOMIC DNA]</scope>
    <source>
        <strain evidence="2">ATCC 35273 / DSM 5150 / MD-1</strain>
    </source>
</reference>